<organism evidence="5 6">
    <name type="scientific">Bagarius yarrelli</name>
    <name type="common">Goonch</name>
    <name type="synonym">Bagrus yarrelli</name>
    <dbReference type="NCBI Taxonomy" id="175774"/>
    <lineage>
        <taxon>Eukaryota</taxon>
        <taxon>Metazoa</taxon>
        <taxon>Chordata</taxon>
        <taxon>Craniata</taxon>
        <taxon>Vertebrata</taxon>
        <taxon>Euteleostomi</taxon>
        <taxon>Actinopterygii</taxon>
        <taxon>Neopterygii</taxon>
        <taxon>Teleostei</taxon>
        <taxon>Ostariophysi</taxon>
        <taxon>Siluriformes</taxon>
        <taxon>Sisoridae</taxon>
        <taxon>Sisorinae</taxon>
        <taxon>Bagarius</taxon>
    </lineage>
</organism>
<dbReference type="Gene3D" id="4.10.400.10">
    <property type="entry name" value="Low-density Lipoprotein Receptor"/>
    <property type="match status" value="1"/>
</dbReference>
<dbReference type="InterPro" id="IPR013320">
    <property type="entry name" value="ConA-like_dom_sf"/>
</dbReference>
<feature type="domain" description="MAM" evidence="4">
    <location>
        <begin position="215"/>
        <end position="377"/>
    </location>
</feature>
<dbReference type="InterPro" id="IPR023415">
    <property type="entry name" value="LDLR_class-A_CS"/>
</dbReference>
<feature type="domain" description="MAM" evidence="4">
    <location>
        <begin position="1021"/>
        <end position="1069"/>
    </location>
</feature>
<feature type="disulfide bond" evidence="2">
    <location>
        <begin position="1173"/>
        <end position="1188"/>
    </location>
</feature>
<feature type="domain" description="MAM" evidence="4">
    <location>
        <begin position="562"/>
        <end position="721"/>
    </location>
</feature>
<feature type="domain" description="MAM" evidence="4">
    <location>
        <begin position="1178"/>
        <end position="1298"/>
    </location>
</feature>
<name>A0A556TV95_BAGYA</name>
<feature type="domain" description="MAM" evidence="4">
    <location>
        <begin position="1469"/>
        <end position="1629"/>
    </location>
</feature>
<dbReference type="InterPro" id="IPR000998">
    <property type="entry name" value="MAM_dom"/>
</dbReference>
<protein>
    <submittedName>
        <fullName evidence="5">MAM and LDL-receptor class A domain-containing protein 2</fullName>
    </submittedName>
</protein>
<feature type="domain" description="MAM" evidence="4">
    <location>
        <begin position="815"/>
        <end position="973"/>
    </location>
</feature>
<dbReference type="CDD" id="cd06263">
    <property type="entry name" value="MAM"/>
    <property type="match status" value="7"/>
</dbReference>
<feature type="domain" description="MAM" evidence="4">
    <location>
        <begin position="1308"/>
        <end position="1466"/>
    </location>
</feature>
<evidence type="ECO:0000259" key="4">
    <source>
        <dbReference type="PROSITE" id="PS50060"/>
    </source>
</evidence>
<dbReference type="Pfam" id="PF00057">
    <property type="entry name" value="Ldl_recept_a"/>
    <property type="match status" value="1"/>
</dbReference>
<feature type="disulfide bond" evidence="2">
    <location>
        <begin position="987"/>
        <end position="1005"/>
    </location>
</feature>
<dbReference type="PROSITE" id="PS50060">
    <property type="entry name" value="MAM_2"/>
    <property type="match status" value="14"/>
</dbReference>
<feature type="region of interest" description="Disordered" evidence="3">
    <location>
        <begin position="119"/>
        <end position="144"/>
    </location>
</feature>
<sequence length="1689" mass="187248">MCSSFWYHLHDPVGVSSHFALSLDTSGSPVVLWEIKQGQTNGWVNATVRIGNRPKGSKMLFSLDSSFIGNQDGMIDDITLMGCAEEDIPENLEQLTCDFETNICGWYKDQSASLIWERTKGQRPSSDNQGPGHDQTTGSGSLRFISKNTNGTETVVWTRTGTQGNKWHLASLNFATTNSPLQFIFEAILGGTDGSIAIDDVQVSPSLNGTCLPEKECIFQSSLCGLEPDPSADFPWVRITGMQAAGTASSSKDHTFGTDQGYYLSAQQWNRPSGSKSRMVTRFYEPNLEIEECWMFWYHMTGKDVGTFNVYLQESNKPQVTIWSRSGDQGERWRPARASVVSPLNPYQIVFEAVAGDGQVTDIAIDDLSVSNGLCPPHGLCDFEIDMCFWVNSAIPMQNVAWSWTSGASASGFAPPVDHTTNSNLGHYMAFNTMESSMQQIAYLQSEVMQPVDCACLEFWYYMNMWSYIDKLTLAVYLNESGMLHSLWNQTGAQGKVWHKIKLDYNTSGQYQLLFEAMRPPYDSGVIALDDIYIQESVSCEGMSTTTIVPTTHPTTPPAFSIDCNFEDGLCDWVHESENGFAWTRKQGLQIDTSNSGLLYDHTIGNKHGFYMALNMSGNNIGGTANLSTPVDIQSLTVCVGFWYFILGPSVAKLNLVVKMKTTELVLWTRRSTEAAEWLKAQVTVSLVDAQSVKFSGIRNAKSSGLIALDDVKVTPGACDDYSPCGFESSALCGYDQDITDSIHWRRMNGNTGYVDHTYQTKMGSCDFESGLCTWVNSHLNDHDWFHADGYAGGPLIDHTTHTTDEGAVMSGVFVGCQFEKDSCLWKDVSVGQFSWQRGRNGTASENTGPSVDHTTGTELGWYMAVEASNGDHNSYAALQSPAMRQASTDCVLEFYYHMYGEGIGDLKVFLQKGSSKTLIWWKSGDHGDKWHQAEVVVGRTHRVFFVIFEATRTFSVLGNIAIDDIAFLNCSLPEPQMSCPQNTFKCSNHVCVGVNKICDFSDDCGDGSDEALCGELSFEQRCSFERGMCLWEFSEHWARWRLDRGESAWPQLGPPRDHTRNIAAGHYIIPASQSQMAEIISSTLLPSFNCTVVFQYNGSNRSFEEYIAVDDVSFSQNCIHDPDNSKLPISLPTASPTATLNTPTPTEYPCKENEFHCWRSDRRLCITAMDYCDYKIDCPLGEDEDTCGHYVYVNLSLVQSENKLQFVSPSLPPTSSYCQLLFYFYLEGEDGVRGLNVFMQNEENNTVQLWTRTHSTEKHWTMAQLIIFSSPTAQVHSNKDIYHGASIDDISFLNCETSYQPPALSTVGCSFEEDLCRWVQESTGNFHWLRKSGPSKTITGPAGDHTTGTGYYLYIESSTSDKGKVAQLVSPVLPPTIEKGYCLKIHYHMFGATVGSLKIILHSIESRGSTVVWQIKGSQGNKWHVAQKYVTLQEVHQVSIEASAGGEAGDIAIDDLSFNKGACAPTVGLCDFEEGSCAWAQDVNDDLDWIRGSGNTPVSKFQPSFDHTTNTDSGHYFYLDSSSHVSGHIARMFSPIFTAGNSQCLNVWYYMSGKDTGTLNVYQKTPKEASFLLLSQSGDQGELWRFAQAPLPHTDTEYRIVVEGIKGQGEHGTVAVDDVLVSQYSCTGPGHCDFELNMCSWRNLMAEDDIDWLRNYGNTGASSTGPSVDHTTNSSTGDRMIMGNDLDA</sequence>
<evidence type="ECO:0000256" key="1">
    <source>
        <dbReference type="ARBA" id="ARBA00023157"/>
    </source>
</evidence>
<proteinExistence type="predicted"/>
<feature type="domain" description="MAM" evidence="4">
    <location>
        <begin position="723"/>
        <end position="764"/>
    </location>
</feature>
<dbReference type="PROSITE" id="PS50068">
    <property type="entry name" value="LDLRA_2"/>
    <property type="match status" value="2"/>
</dbReference>
<dbReference type="Gene3D" id="2.60.120.200">
    <property type="match status" value="13"/>
</dbReference>
<dbReference type="PRINTS" id="PR00020">
    <property type="entry name" value="MAMDOMAIN"/>
</dbReference>
<dbReference type="Pfam" id="PF00629">
    <property type="entry name" value="MAM"/>
    <property type="match status" value="9"/>
</dbReference>
<keyword evidence="1 2" id="KW-1015">Disulfide bond</keyword>
<dbReference type="CDD" id="cd00112">
    <property type="entry name" value="LDLa"/>
    <property type="match status" value="2"/>
</dbReference>
<accession>A0A556TV95</accession>
<feature type="domain" description="MAM" evidence="4">
    <location>
        <begin position="95"/>
        <end position="140"/>
    </location>
</feature>
<keyword evidence="5" id="KW-0675">Receptor</keyword>
<comment type="caution">
    <text evidence="2">Lacks conserved residue(s) required for the propagation of feature annotation.</text>
</comment>
<feature type="compositionally biased region" description="Polar residues" evidence="3">
    <location>
        <begin position="1662"/>
        <end position="1678"/>
    </location>
</feature>
<dbReference type="PANTHER" id="PTHR23282:SF101">
    <property type="entry name" value="MAM DOMAIN-CONTAINING PROTEIN"/>
    <property type="match status" value="1"/>
</dbReference>
<dbReference type="InterPro" id="IPR036055">
    <property type="entry name" value="LDL_receptor-like_sf"/>
</dbReference>
<feature type="domain" description="MAM" evidence="4">
    <location>
        <begin position="1"/>
        <end position="85"/>
    </location>
</feature>
<dbReference type="SMART" id="SM00137">
    <property type="entry name" value="MAM"/>
    <property type="match status" value="7"/>
</dbReference>
<feature type="disulfide bond" evidence="2">
    <location>
        <begin position="980"/>
        <end position="992"/>
    </location>
</feature>
<evidence type="ECO:0000256" key="2">
    <source>
        <dbReference type="PROSITE-ProRule" id="PRU00124"/>
    </source>
</evidence>
<feature type="domain" description="MAM" evidence="4">
    <location>
        <begin position="379"/>
        <end position="542"/>
    </location>
</feature>
<reference evidence="5 6" key="1">
    <citation type="journal article" date="2019" name="Genome Biol. Evol.">
        <title>Whole-Genome Sequencing of the Giant Devil Catfish, Bagarius yarrelli.</title>
        <authorList>
            <person name="Jiang W."/>
            <person name="Lv Y."/>
            <person name="Cheng L."/>
            <person name="Yang K."/>
            <person name="Chao B."/>
            <person name="Wang X."/>
            <person name="Li Y."/>
            <person name="Pan X."/>
            <person name="You X."/>
            <person name="Zhang Y."/>
            <person name="Yang J."/>
            <person name="Li J."/>
            <person name="Zhang X."/>
            <person name="Liu S."/>
            <person name="Sun C."/>
            <person name="Yang J."/>
            <person name="Shi Q."/>
        </authorList>
    </citation>
    <scope>NUCLEOTIDE SEQUENCE [LARGE SCALE GENOMIC DNA]</scope>
    <source>
        <strain evidence="5">JWS20170419001</strain>
        <tissue evidence="5">Muscle</tissue>
    </source>
</reference>
<feature type="domain" description="MAM" evidence="4">
    <location>
        <begin position="1631"/>
        <end position="1689"/>
    </location>
</feature>
<dbReference type="PANTHER" id="PTHR23282">
    <property type="entry name" value="APICAL ENDOSOMAL GLYCOPROTEIN PRECURSOR"/>
    <property type="match status" value="1"/>
</dbReference>
<dbReference type="SUPFAM" id="SSF49899">
    <property type="entry name" value="Concanavalin A-like lectins/glucanases"/>
    <property type="match status" value="11"/>
</dbReference>
<dbReference type="SUPFAM" id="SSF57424">
    <property type="entry name" value="LDL receptor-like module"/>
    <property type="match status" value="2"/>
</dbReference>
<feature type="region of interest" description="Disordered" evidence="3">
    <location>
        <begin position="1662"/>
        <end position="1689"/>
    </location>
</feature>
<dbReference type="EMBL" id="VCAZ01000021">
    <property type="protein sequence ID" value="TSK82163.1"/>
    <property type="molecule type" value="Genomic_DNA"/>
</dbReference>
<dbReference type="GO" id="GO:0016020">
    <property type="term" value="C:membrane"/>
    <property type="evidence" value="ECO:0007669"/>
    <property type="project" value="InterPro"/>
</dbReference>
<feature type="disulfide bond" evidence="2">
    <location>
        <begin position="999"/>
        <end position="1014"/>
    </location>
</feature>
<dbReference type="SMART" id="SM00192">
    <property type="entry name" value="LDLa"/>
    <property type="match status" value="2"/>
</dbReference>
<dbReference type="Proteomes" id="UP000319801">
    <property type="component" value="Unassembled WGS sequence"/>
</dbReference>
<keyword evidence="6" id="KW-1185">Reference proteome</keyword>
<dbReference type="InterPro" id="IPR002172">
    <property type="entry name" value="LDrepeatLR_classA_rpt"/>
</dbReference>
<gene>
    <name evidence="5" type="ORF">Baya_5059</name>
</gene>
<dbReference type="InterPro" id="IPR051560">
    <property type="entry name" value="MAM_domain-containing"/>
</dbReference>
<feature type="domain" description="MAM" evidence="4">
    <location>
        <begin position="764"/>
        <end position="815"/>
    </location>
</feature>
<dbReference type="PROSITE" id="PS01209">
    <property type="entry name" value="LDLRA_1"/>
    <property type="match status" value="2"/>
</dbReference>
<feature type="compositionally biased region" description="Polar residues" evidence="3">
    <location>
        <begin position="122"/>
        <end position="144"/>
    </location>
</feature>
<dbReference type="OrthoDB" id="412155at2759"/>
<comment type="caution">
    <text evidence="5">The sequence shown here is derived from an EMBL/GenBank/DDBJ whole genome shotgun (WGS) entry which is preliminary data.</text>
</comment>
<evidence type="ECO:0000313" key="6">
    <source>
        <dbReference type="Proteomes" id="UP000319801"/>
    </source>
</evidence>
<feature type="domain" description="MAM" evidence="4">
    <location>
        <begin position="141"/>
        <end position="213"/>
    </location>
</feature>
<evidence type="ECO:0000256" key="3">
    <source>
        <dbReference type="SAM" id="MobiDB-lite"/>
    </source>
</evidence>
<evidence type="ECO:0000313" key="5">
    <source>
        <dbReference type="EMBL" id="TSK82163.1"/>
    </source>
</evidence>